<evidence type="ECO:0000256" key="2">
    <source>
        <dbReference type="ARBA" id="ARBA00022448"/>
    </source>
</evidence>
<evidence type="ECO:0000256" key="3">
    <source>
        <dbReference type="ARBA" id="ARBA00022781"/>
    </source>
</evidence>
<keyword evidence="7" id="KW-0139">CF(1)</keyword>
<evidence type="ECO:0000313" key="9">
    <source>
        <dbReference type="Proteomes" id="UP001165492"/>
    </source>
</evidence>
<sequence length="188" mass="20893">MLANQLAVKYAQALYELAAEKDMLDITEQELHFVESTIASYDDLSTLMYHPQVLAQVKKETIHKVFGQDIHDFVLNFLLLLVDKRRESILPAIIYEYVKLANQARNIVEAEVTTALPLDEGQHTALVNKLSLVTGKTIVLKTQINQGIIGGIIVKIGDKLIDGSVVRQLATLKKALLNNEVTGIEVTD</sequence>
<keyword evidence="6 7" id="KW-0066">ATP synthesis</keyword>
<dbReference type="InterPro" id="IPR000711">
    <property type="entry name" value="ATPase_OSCP/dsu"/>
</dbReference>
<organism evidence="8 9">
    <name type="scientific">Pelosinus baikalensis</name>
    <dbReference type="NCBI Taxonomy" id="2892015"/>
    <lineage>
        <taxon>Bacteria</taxon>
        <taxon>Bacillati</taxon>
        <taxon>Bacillota</taxon>
        <taxon>Negativicutes</taxon>
        <taxon>Selenomonadales</taxon>
        <taxon>Sporomusaceae</taxon>
        <taxon>Pelosinus</taxon>
    </lineage>
</organism>
<dbReference type="InterPro" id="IPR026015">
    <property type="entry name" value="ATP_synth_OSCP/delta_N_sf"/>
</dbReference>
<dbReference type="NCBIfam" id="NF004403">
    <property type="entry name" value="PRK05758.2-4"/>
    <property type="match status" value="1"/>
</dbReference>
<comment type="subcellular location">
    <subcellularLocation>
        <location evidence="7">Cell membrane</location>
        <topology evidence="7">Peripheral membrane protein</topology>
    </subcellularLocation>
    <subcellularLocation>
        <location evidence="1">Membrane</location>
    </subcellularLocation>
</comment>
<proteinExistence type="inferred from homology"/>
<dbReference type="RefSeq" id="WP_229533734.1">
    <property type="nucleotide sequence ID" value="NZ_JAJHJB010000002.1"/>
</dbReference>
<dbReference type="PANTHER" id="PTHR11910">
    <property type="entry name" value="ATP SYNTHASE DELTA CHAIN"/>
    <property type="match status" value="1"/>
</dbReference>
<evidence type="ECO:0000256" key="5">
    <source>
        <dbReference type="ARBA" id="ARBA00023136"/>
    </source>
</evidence>
<dbReference type="Pfam" id="PF00213">
    <property type="entry name" value="OSCP"/>
    <property type="match status" value="1"/>
</dbReference>
<keyword evidence="9" id="KW-1185">Reference proteome</keyword>
<evidence type="ECO:0000256" key="1">
    <source>
        <dbReference type="ARBA" id="ARBA00004370"/>
    </source>
</evidence>
<comment type="similarity">
    <text evidence="7">Belongs to the ATPase delta chain family.</text>
</comment>
<evidence type="ECO:0000256" key="7">
    <source>
        <dbReference type="HAMAP-Rule" id="MF_01416"/>
    </source>
</evidence>
<gene>
    <name evidence="7" type="primary">atpH</name>
    <name evidence="8" type="ORF">LMF89_02450</name>
</gene>
<keyword evidence="2 7" id="KW-0813">Transport</keyword>
<protein>
    <recommendedName>
        <fullName evidence="7">ATP synthase subunit delta</fullName>
    </recommendedName>
    <alternativeName>
        <fullName evidence="7">ATP synthase F(1) sector subunit delta</fullName>
    </alternativeName>
    <alternativeName>
        <fullName evidence="7">F-type ATPase subunit delta</fullName>
        <shortName evidence="7">F-ATPase subunit delta</shortName>
    </alternativeName>
</protein>
<comment type="function">
    <text evidence="7">This protein is part of the stalk that links CF(0) to CF(1). It either transmits conformational changes from CF(0) to CF(1) or is implicated in proton conduction.</text>
</comment>
<dbReference type="NCBIfam" id="TIGR01145">
    <property type="entry name" value="ATP_synt_delta"/>
    <property type="match status" value="1"/>
</dbReference>
<keyword evidence="5 7" id="KW-0472">Membrane</keyword>
<comment type="function">
    <text evidence="7">F(1)F(0) ATP synthase produces ATP from ADP in the presence of a proton or sodium gradient. F-type ATPases consist of two structural domains, F(1) containing the extramembraneous catalytic core and F(0) containing the membrane proton channel, linked together by a central stalk and a peripheral stalk. During catalysis, ATP synthesis in the catalytic domain of F(1) is coupled via a rotary mechanism of the central stalk subunits to proton translocation.</text>
</comment>
<dbReference type="PRINTS" id="PR00125">
    <property type="entry name" value="ATPASEDELTA"/>
</dbReference>
<name>A0ABS8HM45_9FIRM</name>
<dbReference type="Proteomes" id="UP001165492">
    <property type="component" value="Unassembled WGS sequence"/>
</dbReference>
<keyword evidence="7" id="KW-1003">Cell membrane</keyword>
<comment type="caution">
    <text evidence="8">The sequence shown here is derived from an EMBL/GenBank/DDBJ whole genome shotgun (WGS) entry which is preliminary data.</text>
</comment>
<dbReference type="EMBL" id="JAJHJB010000002">
    <property type="protein sequence ID" value="MCC5464224.1"/>
    <property type="molecule type" value="Genomic_DNA"/>
</dbReference>
<accession>A0ABS8HM45</accession>
<keyword evidence="4 7" id="KW-0406">Ion transport</keyword>
<dbReference type="HAMAP" id="MF_01416">
    <property type="entry name" value="ATP_synth_delta_bact"/>
    <property type="match status" value="1"/>
</dbReference>
<evidence type="ECO:0000256" key="6">
    <source>
        <dbReference type="ARBA" id="ARBA00023310"/>
    </source>
</evidence>
<keyword evidence="3 7" id="KW-0375">Hydrogen ion transport</keyword>
<reference evidence="8" key="1">
    <citation type="submission" date="2021-11" db="EMBL/GenBank/DDBJ databases">
        <title>Description of a new species Pelosinus isolated from the bottom sediments of Lake Baikal.</title>
        <authorList>
            <person name="Zakharyuk A."/>
        </authorList>
    </citation>
    <scope>NUCLEOTIDE SEQUENCE</scope>
    <source>
        <strain evidence="8">Bkl1</strain>
    </source>
</reference>
<dbReference type="Gene3D" id="1.10.520.20">
    <property type="entry name" value="N-terminal domain of the delta subunit of the F1F0-ATP synthase"/>
    <property type="match status" value="1"/>
</dbReference>
<dbReference type="SUPFAM" id="SSF47928">
    <property type="entry name" value="N-terminal domain of the delta subunit of the F1F0-ATP synthase"/>
    <property type="match status" value="1"/>
</dbReference>
<evidence type="ECO:0000256" key="4">
    <source>
        <dbReference type="ARBA" id="ARBA00023065"/>
    </source>
</evidence>
<evidence type="ECO:0000313" key="8">
    <source>
        <dbReference type="EMBL" id="MCC5464224.1"/>
    </source>
</evidence>